<dbReference type="SUPFAM" id="SSF53756">
    <property type="entry name" value="UDP-Glycosyltransferase/glycogen phosphorylase"/>
    <property type="match status" value="1"/>
</dbReference>
<name>A0ABW2YWE3_9SPHI</name>
<dbReference type="Pfam" id="PF00534">
    <property type="entry name" value="Glycos_transf_1"/>
    <property type="match status" value="1"/>
</dbReference>
<sequence length="396" mass="45422">MKVAILSNDFRVYWRGRLIYLQRYLKDNGVEMRAIELFGKGSAYSFDDYNDKYPWWTCLFPDSDATELSTDTIAKELFNSLNAFNPDVVIASPITFFAGALGLRWAKRNNKKHIMFDDAKPLLQFKRNFLVRWVRDTITAQTDALWLPSADYDMEYPSLDKLDMHFFYGFNCIDNEHFKPSEQRKLDGNTVICVARLVPIKNLHNLLRAWQSIEEKNIQWKLVIIGDGPMYEKLTQFALQLNLKSVNFMGASNYEDMPEHLHMADVFILPSLSETWGLVVNEAMAAGLPVILSNKVNAAVSLLQEGVNGYSFDPYQISDITSSLLKFITLDDDSKQVMGIQSQQIISRMDYNNMGQSLLGGLNTVLKRKVKKTNFISSLLLNLWSGKHDLSAWYEL</sequence>
<dbReference type="Gene3D" id="3.40.50.2000">
    <property type="entry name" value="Glycogen Phosphorylase B"/>
    <property type="match status" value="2"/>
</dbReference>
<dbReference type="Proteomes" id="UP001596958">
    <property type="component" value="Unassembled WGS sequence"/>
</dbReference>
<gene>
    <name evidence="2" type="ORF">ACFQZS_11615</name>
</gene>
<evidence type="ECO:0000313" key="3">
    <source>
        <dbReference type="Proteomes" id="UP001596958"/>
    </source>
</evidence>
<dbReference type="PANTHER" id="PTHR45947:SF3">
    <property type="entry name" value="SULFOQUINOVOSYL TRANSFERASE SQD2"/>
    <property type="match status" value="1"/>
</dbReference>
<keyword evidence="2" id="KW-0808">Transferase</keyword>
<organism evidence="2 3">
    <name type="scientific">Mucilaginibacter calamicampi</name>
    <dbReference type="NCBI Taxonomy" id="1302352"/>
    <lineage>
        <taxon>Bacteria</taxon>
        <taxon>Pseudomonadati</taxon>
        <taxon>Bacteroidota</taxon>
        <taxon>Sphingobacteriia</taxon>
        <taxon>Sphingobacteriales</taxon>
        <taxon>Sphingobacteriaceae</taxon>
        <taxon>Mucilaginibacter</taxon>
    </lineage>
</organism>
<keyword evidence="3" id="KW-1185">Reference proteome</keyword>
<dbReference type="CDD" id="cd03801">
    <property type="entry name" value="GT4_PimA-like"/>
    <property type="match status" value="1"/>
</dbReference>
<dbReference type="EMBL" id="JBHTHU010000006">
    <property type="protein sequence ID" value="MFD0750791.1"/>
    <property type="molecule type" value="Genomic_DNA"/>
</dbReference>
<dbReference type="InterPro" id="IPR001296">
    <property type="entry name" value="Glyco_trans_1"/>
</dbReference>
<dbReference type="RefSeq" id="WP_377100368.1">
    <property type="nucleotide sequence ID" value="NZ_JBHTHU010000006.1"/>
</dbReference>
<dbReference type="GO" id="GO:0016757">
    <property type="term" value="F:glycosyltransferase activity"/>
    <property type="evidence" value="ECO:0007669"/>
    <property type="project" value="UniProtKB-KW"/>
</dbReference>
<dbReference type="InterPro" id="IPR050194">
    <property type="entry name" value="Glycosyltransferase_grp1"/>
</dbReference>
<evidence type="ECO:0000259" key="1">
    <source>
        <dbReference type="Pfam" id="PF00534"/>
    </source>
</evidence>
<proteinExistence type="predicted"/>
<keyword evidence="2" id="KW-0328">Glycosyltransferase</keyword>
<reference evidence="3" key="1">
    <citation type="journal article" date="2019" name="Int. J. Syst. Evol. Microbiol.">
        <title>The Global Catalogue of Microorganisms (GCM) 10K type strain sequencing project: providing services to taxonomists for standard genome sequencing and annotation.</title>
        <authorList>
            <consortium name="The Broad Institute Genomics Platform"/>
            <consortium name="The Broad Institute Genome Sequencing Center for Infectious Disease"/>
            <person name="Wu L."/>
            <person name="Ma J."/>
        </authorList>
    </citation>
    <scope>NUCLEOTIDE SEQUENCE [LARGE SCALE GENOMIC DNA]</scope>
    <source>
        <strain evidence="3">CCUG 63418</strain>
    </source>
</reference>
<dbReference type="EC" id="2.4.-.-" evidence="2"/>
<protein>
    <submittedName>
        <fullName evidence="2">Glycosyltransferase family 4 protein</fullName>
        <ecNumber evidence="2">2.4.-.-</ecNumber>
    </submittedName>
</protein>
<accession>A0ABW2YWE3</accession>
<evidence type="ECO:0000313" key="2">
    <source>
        <dbReference type="EMBL" id="MFD0750791.1"/>
    </source>
</evidence>
<comment type="caution">
    <text evidence="2">The sequence shown here is derived from an EMBL/GenBank/DDBJ whole genome shotgun (WGS) entry which is preliminary data.</text>
</comment>
<feature type="domain" description="Glycosyl transferase family 1" evidence="1">
    <location>
        <begin position="176"/>
        <end position="334"/>
    </location>
</feature>
<dbReference type="PANTHER" id="PTHR45947">
    <property type="entry name" value="SULFOQUINOVOSYL TRANSFERASE SQD2"/>
    <property type="match status" value="1"/>
</dbReference>